<gene>
    <name evidence="1" type="ORF">GCM10010912_15040</name>
</gene>
<reference evidence="1" key="1">
    <citation type="journal article" date="2014" name="Int. J. Syst. Evol. Microbiol.">
        <title>Complete genome sequence of Corynebacterium casei LMG S-19264T (=DSM 44701T), isolated from a smear-ripened cheese.</title>
        <authorList>
            <consortium name="US DOE Joint Genome Institute (JGI-PGF)"/>
            <person name="Walter F."/>
            <person name="Albersmeier A."/>
            <person name="Kalinowski J."/>
            <person name="Ruckert C."/>
        </authorList>
    </citation>
    <scope>NUCLEOTIDE SEQUENCE</scope>
    <source>
        <strain evidence="1">CGMCC 1.16134</strain>
    </source>
</reference>
<protein>
    <submittedName>
        <fullName evidence="1">Uncharacterized protein</fullName>
    </submittedName>
</protein>
<dbReference type="Proteomes" id="UP000637643">
    <property type="component" value="Unassembled WGS sequence"/>
</dbReference>
<name>A0A917C636_9BACL</name>
<comment type="caution">
    <text evidence="1">The sequence shown here is derived from an EMBL/GenBank/DDBJ whole genome shotgun (WGS) entry which is preliminary data.</text>
</comment>
<keyword evidence="2" id="KW-1185">Reference proteome</keyword>
<dbReference type="EMBL" id="BMKR01000005">
    <property type="protein sequence ID" value="GGF70817.1"/>
    <property type="molecule type" value="Genomic_DNA"/>
</dbReference>
<dbReference type="AlphaFoldDB" id="A0A917C636"/>
<evidence type="ECO:0000313" key="2">
    <source>
        <dbReference type="Proteomes" id="UP000637643"/>
    </source>
</evidence>
<reference evidence="1" key="2">
    <citation type="submission" date="2020-09" db="EMBL/GenBank/DDBJ databases">
        <authorList>
            <person name="Sun Q."/>
            <person name="Zhou Y."/>
        </authorList>
    </citation>
    <scope>NUCLEOTIDE SEQUENCE</scope>
    <source>
        <strain evidence="1">CGMCC 1.16134</strain>
    </source>
</reference>
<accession>A0A917C636</accession>
<dbReference type="RefSeq" id="WP_189023481.1">
    <property type="nucleotide sequence ID" value="NZ_BMKR01000005.1"/>
</dbReference>
<organism evidence="1 2">
    <name type="scientific">Paenibacillus albidus</name>
    <dbReference type="NCBI Taxonomy" id="2041023"/>
    <lineage>
        <taxon>Bacteria</taxon>
        <taxon>Bacillati</taxon>
        <taxon>Bacillota</taxon>
        <taxon>Bacilli</taxon>
        <taxon>Bacillales</taxon>
        <taxon>Paenibacillaceae</taxon>
        <taxon>Paenibacillus</taxon>
    </lineage>
</organism>
<sequence length="134" mass="13901">MTQVIDFGKSVLSSFSQSISIPVAGSPSSNALPEFGLATAQAGNVILNASVGIQTVLGSPDFLFSILRGDTTIFTVKASAMAVKLYESYCFSYVDTNVPAGYFSYKLTVSIVNPSASNTANLIGPVNFSGLSLG</sequence>
<proteinExistence type="predicted"/>
<evidence type="ECO:0000313" key="1">
    <source>
        <dbReference type="EMBL" id="GGF70817.1"/>
    </source>
</evidence>